<dbReference type="EMBL" id="AGNL01004355">
    <property type="protein sequence ID" value="EJK73613.1"/>
    <property type="molecule type" value="Genomic_DNA"/>
</dbReference>
<dbReference type="AlphaFoldDB" id="K0T4E9"/>
<dbReference type="SMART" id="SM00028">
    <property type="entry name" value="TPR"/>
    <property type="match status" value="2"/>
</dbReference>
<dbReference type="InterPro" id="IPR019734">
    <property type="entry name" value="TPR_rpt"/>
</dbReference>
<feature type="compositionally biased region" description="Basic and acidic residues" evidence="2">
    <location>
        <begin position="403"/>
        <end position="422"/>
    </location>
</feature>
<feature type="region of interest" description="Disordered" evidence="2">
    <location>
        <begin position="396"/>
        <end position="422"/>
    </location>
</feature>
<reference evidence="3 4" key="1">
    <citation type="journal article" date="2012" name="Genome Biol.">
        <title>Genome and low-iron response of an oceanic diatom adapted to chronic iron limitation.</title>
        <authorList>
            <person name="Lommer M."/>
            <person name="Specht M."/>
            <person name="Roy A.S."/>
            <person name="Kraemer L."/>
            <person name="Andreson R."/>
            <person name="Gutowska M.A."/>
            <person name="Wolf J."/>
            <person name="Bergner S.V."/>
            <person name="Schilhabel M.B."/>
            <person name="Klostermeier U.C."/>
            <person name="Beiko R.G."/>
            <person name="Rosenstiel P."/>
            <person name="Hippler M."/>
            <person name="Laroche J."/>
        </authorList>
    </citation>
    <scope>NUCLEOTIDE SEQUENCE [LARGE SCALE GENOMIC DNA]</scope>
    <source>
        <strain evidence="3 4">CCMP1005</strain>
    </source>
</reference>
<feature type="compositionally biased region" description="Basic and acidic residues" evidence="2">
    <location>
        <begin position="190"/>
        <end position="201"/>
    </location>
</feature>
<evidence type="ECO:0000256" key="1">
    <source>
        <dbReference type="ARBA" id="ARBA00022803"/>
    </source>
</evidence>
<feature type="compositionally biased region" description="Basic and acidic residues" evidence="2">
    <location>
        <begin position="152"/>
        <end position="162"/>
    </location>
</feature>
<sequence>MPTQSAPPLLVLRCFCSEAPAPGRRFVAYRHSCHGILQRAASIATSEDALSFKTDLETAGSRKTKLLNFAPVHGRFRHSRRILLAAEENAPAVLSSMDRVSSSIEVFVFGVLAAEFFCPVGSVAPVRVKQGFYSLPLATTSGEVRASGSGAERGESPDRKDGAGLPLTLTPLSLQILVDNSKTKTTPRRQTQDDKRTESGRNPRMNPATAFHAQVVRRDADSLSEAVSDLASWIEEIKTTTREGGPREGVRPSGISSSSAEASLNSGSCEELRRRGNEKFAEGRFDDAVRCYTRCLKNANENEELLPNALLLAYSNRGKKEGPFSVLGLTQPLPAMANLKLKRWNLAEADATSALEIDPSHSKSLQRRATARLSLGKLRAATVDVCSARDCASGSFVDGQGEPDERAPDNASERERQELERLSSRIDSALAKAIRDAPRRKIAVRTILS</sequence>
<dbReference type="eggNOG" id="KOG4648">
    <property type="taxonomic scope" value="Eukaryota"/>
</dbReference>
<feature type="compositionally biased region" description="Polar residues" evidence="2">
    <location>
        <begin position="170"/>
        <end position="184"/>
    </location>
</feature>
<dbReference type="Gene3D" id="1.25.40.10">
    <property type="entry name" value="Tetratricopeptide repeat domain"/>
    <property type="match status" value="1"/>
</dbReference>
<feature type="compositionally biased region" description="Low complexity" evidence="2">
    <location>
        <begin position="253"/>
        <end position="268"/>
    </location>
</feature>
<dbReference type="PANTHER" id="PTHR46423:SF1">
    <property type="entry name" value="RNA POLYMERASE II-ASSOCIATED PROTEIN 3"/>
    <property type="match status" value="1"/>
</dbReference>
<evidence type="ECO:0000313" key="3">
    <source>
        <dbReference type="EMBL" id="EJK73613.1"/>
    </source>
</evidence>
<feature type="region of interest" description="Disordered" evidence="2">
    <location>
        <begin position="241"/>
        <end position="271"/>
    </location>
</feature>
<name>K0T4E9_THAOC</name>
<dbReference type="Proteomes" id="UP000266841">
    <property type="component" value="Unassembled WGS sequence"/>
</dbReference>
<proteinExistence type="predicted"/>
<protein>
    <submittedName>
        <fullName evidence="3">Uncharacterized protein</fullName>
    </submittedName>
</protein>
<evidence type="ECO:0000256" key="2">
    <source>
        <dbReference type="SAM" id="MobiDB-lite"/>
    </source>
</evidence>
<gene>
    <name evidence="3" type="ORF">THAOC_04752</name>
</gene>
<dbReference type="InterPro" id="IPR011990">
    <property type="entry name" value="TPR-like_helical_dom_sf"/>
</dbReference>
<accession>K0T4E9</accession>
<keyword evidence="1" id="KW-0802">TPR repeat</keyword>
<dbReference type="GO" id="GO:0101031">
    <property type="term" value="C:protein folding chaperone complex"/>
    <property type="evidence" value="ECO:0007669"/>
    <property type="project" value="TreeGrafter"/>
</dbReference>
<evidence type="ECO:0000313" key="4">
    <source>
        <dbReference type="Proteomes" id="UP000266841"/>
    </source>
</evidence>
<dbReference type="OrthoDB" id="2423701at2759"/>
<dbReference type="PANTHER" id="PTHR46423">
    <property type="entry name" value="RNA POLYMERASE II-ASSOCIATED PROTEIN 3"/>
    <property type="match status" value="1"/>
</dbReference>
<dbReference type="SUPFAM" id="SSF48452">
    <property type="entry name" value="TPR-like"/>
    <property type="match status" value="1"/>
</dbReference>
<feature type="compositionally biased region" description="Basic and acidic residues" evidence="2">
    <location>
        <begin position="241"/>
        <end position="250"/>
    </location>
</feature>
<organism evidence="3 4">
    <name type="scientific">Thalassiosira oceanica</name>
    <name type="common">Marine diatom</name>
    <dbReference type="NCBI Taxonomy" id="159749"/>
    <lineage>
        <taxon>Eukaryota</taxon>
        <taxon>Sar</taxon>
        <taxon>Stramenopiles</taxon>
        <taxon>Ochrophyta</taxon>
        <taxon>Bacillariophyta</taxon>
        <taxon>Coscinodiscophyceae</taxon>
        <taxon>Thalassiosirophycidae</taxon>
        <taxon>Thalassiosirales</taxon>
        <taxon>Thalassiosiraceae</taxon>
        <taxon>Thalassiosira</taxon>
    </lineage>
</organism>
<comment type="caution">
    <text evidence="3">The sequence shown here is derived from an EMBL/GenBank/DDBJ whole genome shotgun (WGS) entry which is preliminary data.</text>
</comment>
<feature type="region of interest" description="Disordered" evidence="2">
    <location>
        <begin position="144"/>
        <end position="208"/>
    </location>
</feature>
<dbReference type="InterPro" id="IPR051966">
    <property type="entry name" value="RPAP3"/>
</dbReference>
<keyword evidence="4" id="KW-1185">Reference proteome</keyword>